<reference evidence="1" key="1">
    <citation type="submission" date="2014-11" db="EMBL/GenBank/DDBJ databases">
        <authorList>
            <person name="Amaro Gonzalez C."/>
        </authorList>
    </citation>
    <scope>NUCLEOTIDE SEQUENCE</scope>
</reference>
<protein>
    <submittedName>
        <fullName evidence="1">Uncharacterized protein</fullName>
    </submittedName>
</protein>
<accession>A0A0E9SEK3</accession>
<proteinExistence type="predicted"/>
<dbReference type="AlphaFoldDB" id="A0A0E9SEK3"/>
<sequence>MCCLSLPYQNHWQQVPLSMEQMKI</sequence>
<organism evidence="1">
    <name type="scientific">Anguilla anguilla</name>
    <name type="common">European freshwater eel</name>
    <name type="synonym">Muraena anguilla</name>
    <dbReference type="NCBI Taxonomy" id="7936"/>
    <lineage>
        <taxon>Eukaryota</taxon>
        <taxon>Metazoa</taxon>
        <taxon>Chordata</taxon>
        <taxon>Craniata</taxon>
        <taxon>Vertebrata</taxon>
        <taxon>Euteleostomi</taxon>
        <taxon>Actinopterygii</taxon>
        <taxon>Neopterygii</taxon>
        <taxon>Teleostei</taxon>
        <taxon>Anguilliformes</taxon>
        <taxon>Anguillidae</taxon>
        <taxon>Anguilla</taxon>
    </lineage>
</organism>
<name>A0A0E9SEK3_ANGAN</name>
<reference evidence="1" key="2">
    <citation type="journal article" date="2015" name="Fish Shellfish Immunol.">
        <title>Early steps in the European eel (Anguilla anguilla)-Vibrio vulnificus interaction in the gills: Role of the RtxA13 toxin.</title>
        <authorList>
            <person name="Callol A."/>
            <person name="Pajuelo D."/>
            <person name="Ebbesson L."/>
            <person name="Teles M."/>
            <person name="MacKenzie S."/>
            <person name="Amaro C."/>
        </authorList>
    </citation>
    <scope>NUCLEOTIDE SEQUENCE</scope>
</reference>
<dbReference type="EMBL" id="GBXM01068803">
    <property type="protein sequence ID" value="JAH39774.1"/>
    <property type="molecule type" value="Transcribed_RNA"/>
</dbReference>
<dbReference type="EMBL" id="GBXM01062463">
    <property type="protein sequence ID" value="JAH46114.1"/>
    <property type="molecule type" value="Transcribed_RNA"/>
</dbReference>
<evidence type="ECO:0000313" key="1">
    <source>
        <dbReference type="EMBL" id="JAH39774.1"/>
    </source>
</evidence>